<dbReference type="Pfam" id="PF13835">
    <property type="entry name" value="DUF4194"/>
    <property type="match status" value="1"/>
</dbReference>
<dbReference type="EMBL" id="JBHSMQ010000005">
    <property type="protein sequence ID" value="MFC5456239.1"/>
    <property type="molecule type" value="Genomic_DNA"/>
</dbReference>
<dbReference type="InterPro" id="IPR025449">
    <property type="entry name" value="JetB"/>
</dbReference>
<evidence type="ECO:0000313" key="1">
    <source>
        <dbReference type="EMBL" id="MFC5456239.1"/>
    </source>
</evidence>
<keyword evidence="2" id="KW-1185">Reference proteome</keyword>
<comment type="caution">
    <text evidence="1">The sequence shown here is derived from an EMBL/GenBank/DDBJ whole genome shotgun (WGS) entry which is preliminary data.</text>
</comment>
<name>A0ABW0KSB5_9BACT</name>
<organism evidence="1 2">
    <name type="scientific">Prosthecobacter fluviatilis</name>
    <dbReference type="NCBI Taxonomy" id="445931"/>
    <lineage>
        <taxon>Bacteria</taxon>
        <taxon>Pseudomonadati</taxon>
        <taxon>Verrucomicrobiota</taxon>
        <taxon>Verrucomicrobiia</taxon>
        <taxon>Verrucomicrobiales</taxon>
        <taxon>Verrucomicrobiaceae</taxon>
        <taxon>Prosthecobacter</taxon>
    </lineage>
</organism>
<dbReference type="Proteomes" id="UP001596052">
    <property type="component" value="Unassembled WGS sequence"/>
</dbReference>
<dbReference type="RefSeq" id="WP_377168286.1">
    <property type="nucleotide sequence ID" value="NZ_JBHSMQ010000005.1"/>
</dbReference>
<gene>
    <name evidence="1" type="ORF">ACFQDI_15350</name>
</gene>
<accession>A0ABW0KSB5</accession>
<protein>
    <submittedName>
        <fullName evidence="1">DUF4194 domain-containing protein</fullName>
    </submittedName>
</protein>
<sequence length="219" mass="24710">MSDTENGLHEPSAPDPLLRLQEQDRNRLAEALQELLAHGSLLGLESGQSGLYNWCRQNFDWLRETAALAGLDVALLHEERMVQAIPRVSSMVLHLKQDATLVWLALWYAGDVRWRDEGETQAFLTVAELNALMKDQLLPDAVGQISRNRLREILRQAARFNLIKFQSAESFEDSGIEVLPAIRRVVPFRELAEWTESAHALKRGEAQAVNSSTEEEVEA</sequence>
<proteinExistence type="predicted"/>
<reference evidence="2" key="1">
    <citation type="journal article" date="2019" name="Int. J. Syst. Evol. Microbiol.">
        <title>The Global Catalogue of Microorganisms (GCM) 10K type strain sequencing project: providing services to taxonomists for standard genome sequencing and annotation.</title>
        <authorList>
            <consortium name="The Broad Institute Genomics Platform"/>
            <consortium name="The Broad Institute Genome Sequencing Center for Infectious Disease"/>
            <person name="Wu L."/>
            <person name="Ma J."/>
        </authorList>
    </citation>
    <scope>NUCLEOTIDE SEQUENCE [LARGE SCALE GENOMIC DNA]</scope>
    <source>
        <strain evidence="2">CGMCC 4.1469</strain>
    </source>
</reference>
<evidence type="ECO:0000313" key="2">
    <source>
        <dbReference type="Proteomes" id="UP001596052"/>
    </source>
</evidence>